<accession>A0A2G9TJY5</accession>
<gene>
    <name evidence="2" type="ORF">TELCIR_20284</name>
</gene>
<evidence type="ECO:0000313" key="2">
    <source>
        <dbReference type="EMBL" id="PIO58284.1"/>
    </source>
</evidence>
<evidence type="ECO:0000313" key="3">
    <source>
        <dbReference type="Proteomes" id="UP000230423"/>
    </source>
</evidence>
<name>A0A2G9TJY5_TELCI</name>
<organism evidence="2 3">
    <name type="scientific">Teladorsagia circumcincta</name>
    <name type="common">Brown stomach worm</name>
    <name type="synonym">Ostertagia circumcincta</name>
    <dbReference type="NCBI Taxonomy" id="45464"/>
    <lineage>
        <taxon>Eukaryota</taxon>
        <taxon>Metazoa</taxon>
        <taxon>Ecdysozoa</taxon>
        <taxon>Nematoda</taxon>
        <taxon>Chromadorea</taxon>
        <taxon>Rhabditida</taxon>
        <taxon>Rhabditina</taxon>
        <taxon>Rhabditomorpha</taxon>
        <taxon>Strongyloidea</taxon>
        <taxon>Trichostrongylidae</taxon>
        <taxon>Teladorsagia</taxon>
    </lineage>
</organism>
<proteinExistence type="predicted"/>
<dbReference type="EMBL" id="KZ361697">
    <property type="protein sequence ID" value="PIO58284.1"/>
    <property type="molecule type" value="Genomic_DNA"/>
</dbReference>
<evidence type="ECO:0000256" key="1">
    <source>
        <dbReference type="SAM" id="MobiDB-lite"/>
    </source>
</evidence>
<keyword evidence="3" id="KW-1185">Reference proteome</keyword>
<sequence length="123" mass="14731">MRNRQSLIHLLIQQREADLKQQLEELREEISASQTSREESENFAVQLKEEVKQKAEMLHQMEEDLKEKKCLLLDKEQELGKMEAEICSLEEKMKADKDHYEEELRKLQNEMSGKMEQEHENKT</sequence>
<feature type="region of interest" description="Disordered" evidence="1">
    <location>
        <begin position="100"/>
        <end position="123"/>
    </location>
</feature>
<protein>
    <submittedName>
        <fullName evidence="2">Uncharacterized protein</fullName>
    </submittedName>
</protein>
<dbReference type="OrthoDB" id="75801at2759"/>
<dbReference type="AlphaFoldDB" id="A0A2G9TJY5"/>
<dbReference type="Proteomes" id="UP000230423">
    <property type="component" value="Unassembled WGS sequence"/>
</dbReference>
<reference evidence="2 3" key="1">
    <citation type="submission" date="2015-09" db="EMBL/GenBank/DDBJ databases">
        <title>Draft genome of the parasitic nematode Teladorsagia circumcincta isolate WARC Sus (inbred).</title>
        <authorList>
            <person name="Mitreva M."/>
        </authorList>
    </citation>
    <scope>NUCLEOTIDE SEQUENCE [LARGE SCALE GENOMIC DNA]</scope>
    <source>
        <strain evidence="2 3">S</strain>
    </source>
</reference>